<proteinExistence type="predicted"/>
<keyword evidence="3" id="KW-1185">Reference proteome</keyword>
<sequence>MSLPDKELFEAHIDDVFEIDFDGQNKSQCHIKEINTSTAPMVKQNSKQFSVVFLTAGPQVYEQGVYAVSHAKLGVFELFLVPVFGDEKEVHYEAVFT</sequence>
<comment type="caution">
    <text evidence="2">The sequence shown here is derived from an EMBL/GenBank/DDBJ whole genome shotgun (WGS) entry which is preliminary data.</text>
</comment>
<organism evidence="2 3">
    <name type="scientific">Marinicella litoralis</name>
    <dbReference type="NCBI Taxonomy" id="644220"/>
    <lineage>
        <taxon>Bacteria</taxon>
        <taxon>Pseudomonadati</taxon>
        <taxon>Pseudomonadota</taxon>
        <taxon>Gammaproteobacteria</taxon>
        <taxon>Lysobacterales</taxon>
        <taxon>Marinicellaceae</taxon>
        <taxon>Marinicella</taxon>
    </lineage>
</organism>
<evidence type="ECO:0000259" key="1">
    <source>
        <dbReference type="Pfam" id="PF21880"/>
    </source>
</evidence>
<dbReference type="AlphaFoldDB" id="A0A4R6XWB2"/>
<feature type="domain" description="DUF6916" evidence="1">
    <location>
        <begin position="6"/>
        <end position="96"/>
    </location>
</feature>
<name>A0A4R6XWB2_9GAMM</name>
<accession>A0A4R6XWB2</accession>
<dbReference type="RefSeq" id="WP_099019069.1">
    <property type="nucleotide sequence ID" value="NZ_NIHB01000002.1"/>
</dbReference>
<dbReference type="Proteomes" id="UP000295724">
    <property type="component" value="Unassembled WGS sequence"/>
</dbReference>
<dbReference type="OrthoDB" id="8926597at2"/>
<dbReference type="Pfam" id="PF21880">
    <property type="entry name" value="DUF6916"/>
    <property type="match status" value="1"/>
</dbReference>
<evidence type="ECO:0000313" key="3">
    <source>
        <dbReference type="Proteomes" id="UP000295724"/>
    </source>
</evidence>
<dbReference type="InterPro" id="IPR054209">
    <property type="entry name" value="DUF6916"/>
</dbReference>
<protein>
    <recommendedName>
        <fullName evidence="1">DUF6916 domain-containing protein</fullName>
    </recommendedName>
</protein>
<evidence type="ECO:0000313" key="2">
    <source>
        <dbReference type="EMBL" id="TDR22427.1"/>
    </source>
</evidence>
<reference evidence="2 3" key="1">
    <citation type="submission" date="2019-03" db="EMBL/GenBank/DDBJ databases">
        <title>Genomic Encyclopedia of Type Strains, Phase IV (KMG-IV): sequencing the most valuable type-strain genomes for metagenomic binning, comparative biology and taxonomic classification.</title>
        <authorList>
            <person name="Goeker M."/>
        </authorList>
    </citation>
    <scope>NUCLEOTIDE SEQUENCE [LARGE SCALE GENOMIC DNA]</scope>
    <source>
        <strain evidence="2 3">DSM 25488</strain>
    </source>
</reference>
<dbReference type="EMBL" id="SNZB01000002">
    <property type="protein sequence ID" value="TDR22427.1"/>
    <property type="molecule type" value="Genomic_DNA"/>
</dbReference>
<gene>
    <name evidence="2" type="ORF">C8D91_0916</name>
</gene>